<keyword evidence="2" id="KW-1185">Reference proteome</keyword>
<organism evidence="1 2">
    <name type="scientific">Diphasiastrum complanatum</name>
    <name type="common">Issler's clubmoss</name>
    <name type="synonym">Lycopodium complanatum</name>
    <dbReference type="NCBI Taxonomy" id="34168"/>
    <lineage>
        <taxon>Eukaryota</taxon>
        <taxon>Viridiplantae</taxon>
        <taxon>Streptophyta</taxon>
        <taxon>Embryophyta</taxon>
        <taxon>Tracheophyta</taxon>
        <taxon>Lycopodiopsida</taxon>
        <taxon>Lycopodiales</taxon>
        <taxon>Lycopodiaceae</taxon>
        <taxon>Lycopodioideae</taxon>
        <taxon>Diphasiastrum</taxon>
    </lineage>
</organism>
<evidence type="ECO:0000313" key="1">
    <source>
        <dbReference type="EMBL" id="KAJ7543424.1"/>
    </source>
</evidence>
<comment type="caution">
    <text evidence="1">The sequence shown here is derived from an EMBL/GenBank/DDBJ whole genome shotgun (WGS) entry which is preliminary data.</text>
</comment>
<dbReference type="EMBL" id="CM055100">
    <property type="protein sequence ID" value="KAJ7543424.1"/>
    <property type="molecule type" value="Genomic_DNA"/>
</dbReference>
<protein>
    <submittedName>
        <fullName evidence="1">Uncharacterized protein</fullName>
    </submittedName>
</protein>
<reference evidence="2" key="1">
    <citation type="journal article" date="2024" name="Proc. Natl. Acad. Sci. U.S.A.">
        <title>Extraordinary preservation of gene collinearity over three hundred million years revealed in homosporous lycophytes.</title>
        <authorList>
            <person name="Li C."/>
            <person name="Wickell D."/>
            <person name="Kuo L.Y."/>
            <person name="Chen X."/>
            <person name="Nie B."/>
            <person name="Liao X."/>
            <person name="Peng D."/>
            <person name="Ji J."/>
            <person name="Jenkins J."/>
            <person name="Williams M."/>
            <person name="Shu S."/>
            <person name="Plott C."/>
            <person name="Barry K."/>
            <person name="Rajasekar S."/>
            <person name="Grimwood J."/>
            <person name="Han X."/>
            <person name="Sun S."/>
            <person name="Hou Z."/>
            <person name="He W."/>
            <person name="Dai G."/>
            <person name="Sun C."/>
            <person name="Schmutz J."/>
            <person name="Leebens-Mack J.H."/>
            <person name="Li F.W."/>
            <person name="Wang L."/>
        </authorList>
    </citation>
    <scope>NUCLEOTIDE SEQUENCE [LARGE SCALE GENOMIC DNA]</scope>
    <source>
        <strain evidence="2">cv. PW_Plant_1</strain>
    </source>
</reference>
<gene>
    <name evidence="1" type="ORF">O6H91_09G037800</name>
</gene>
<accession>A0ACC2CN76</accession>
<name>A0ACC2CN76_DIPCM</name>
<dbReference type="Proteomes" id="UP001162992">
    <property type="component" value="Chromosome 9"/>
</dbReference>
<evidence type="ECO:0000313" key="2">
    <source>
        <dbReference type="Proteomes" id="UP001162992"/>
    </source>
</evidence>
<sequence>MVGIFSKLSRSRSGQQISVEEKQVSGLVKEPSCALSSNGVDPLEEFVPVEHPMEPRHNNKPIRCPLPEPCIVHDGRIWKERIVANARRLQEYSFVRENSVPIHRRGHKFSHEHVMLPSCSAPEKALLKFLE</sequence>
<proteinExistence type="predicted"/>